<dbReference type="InterPro" id="IPR017926">
    <property type="entry name" value="GATASE"/>
</dbReference>
<dbReference type="PIRSF" id="PIRSF000495">
    <property type="entry name" value="Amidotransf_hisH"/>
    <property type="match status" value="1"/>
</dbReference>
<comment type="function">
    <text evidence="10">IGPS catalyzes the conversion of PRFAR and glutamine to IGP, AICAR and glutamate. The HisH subunit catalyzes the hydrolysis of glutamine to glutamate and ammonia as part of the synthesis of IGP and AICAR. The resulting ammonia molecule is channeled to the active site of HisF.</text>
</comment>
<evidence type="ECO:0000256" key="5">
    <source>
        <dbReference type="ARBA" id="ARBA00022962"/>
    </source>
</evidence>
<evidence type="ECO:0000256" key="9">
    <source>
        <dbReference type="ARBA" id="ARBA00049534"/>
    </source>
</evidence>
<evidence type="ECO:0000313" key="12">
    <source>
        <dbReference type="EMBL" id="MDG2989579.1"/>
    </source>
</evidence>
<evidence type="ECO:0000256" key="6">
    <source>
        <dbReference type="ARBA" id="ARBA00023102"/>
    </source>
</evidence>
<keyword evidence="6 10" id="KW-0368">Histidine biosynthesis</keyword>
<name>A0ABT6EUP7_9SYNE</name>
<comment type="catalytic activity">
    <reaction evidence="8 10">
        <text>5-[(5-phospho-1-deoxy-D-ribulos-1-ylimino)methylamino]-1-(5-phospho-beta-D-ribosyl)imidazole-4-carboxamide + L-glutamine = D-erythro-1-(imidazol-4-yl)glycerol 3-phosphate + 5-amino-1-(5-phospho-beta-D-ribosyl)imidazole-4-carboxamide + L-glutamate + H(+)</text>
        <dbReference type="Rhea" id="RHEA:24793"/>
        <dbReference type="ChEBI" id="CHEBI:15378"/>
        <dbReference type="ChEBI" id="CHEBI:29985"/>
        <dbReference type="ChEBI" id="CHEBI:58278"/>
        <dbReference type="ChEBI" id="CHEBI:58359"/>
        <dbReference type="ChEBI" id="CHEBI:58475"/>
        <dbReference type="ChEBI" id="CHEBI:58525"/>
        <dbReference type="EC" id="4.3.2.10"/>
    </reaction>
</comment>
<keyword evidence="10" id="KW-0963">Cytoplasm</keyword>
<dbReference type="HAMAP" id="MF_00278">
    <property type="entry name" value="HisH"/>
    <property type="match status" value="1"/>
</dbReference>
<dbReference type="SUPFAM" id="SSF52317">
    <property type="entry name" value="Class I glutamine amidotransferase-like"/>
    <property type="match status" value="1"/>
</dbReference>
<evidence type="ECO:0000256" key="10">
    <source>
        <dbReference type="HAMAP-Rule" id="MF_00278"/>
    </source>
</evidence>
<feature type="active site" description="Nucleophile" evidence="10">
    <location>
        <position position="81"/>
    </location>
</feature>
<dbReference type="GO" id="GO:0016829">
    <property type="term" value="F:lyase activity"/>
    <property type="evidence" value="ECO:0007669"/>
    <property type="project" value="UniProtKB-KW"/>
</dbReference>
<keyword evidence="4 10" id="KW-0378">Hydrolase</keyword>
<dbReference type="InterPro" id="IPR029062">
    <property type="entry name" value="Class_I_gatase-like"/>
</dbReference>
<evidence type="ECO:0000256" key="8">
    <source>
        <dbReference type="ARBA" id="ARBA00047838"/>
    </source>
</evidence>
<dbReference type="EC" id="3.5.1.2" evidence="10"/>
<keyword evidence="5 10" id="KW-0315">Glutamine amidotransferase</keyword>
<reference evidence="12" key="2">
    <citation type="submission" date="2022-01" db="EMBL/GenBank/DDBJ databases">
        <authorList>
            <person name="Zivanovic Y."/>
            <person name="Moreira D."/>
            <person name="Lopez-Garcia P."/>
        </authorList>
    </citation>
    <scope>NUCLEOTIDE SEQUENCE</scope>
    <source>
        <strain evidence="12">G9</strain>
    </source>
</reference>
<comment type="subcellular location">
    <subcellularLocation>
        <location evidence="10">Cytoplasm</location>
    </subcellularLocation>
</comment>
<dbReference type="PROSITE" id="PS51273">
    <property type="entry name" value="GATASE_TYPE_1"/>
    <property type="match status" value="1"/>
</dbReference>
<protein>
    <recommendedName>
        <fullName evidence="10">Imidazole glycerol phosphate synthase subunit HisH</fullName>
        <ecNumber evidence="10">4.3.2.10</ecNumber>
    </recommendedName>
    <alternativeName>
        <fullName evidence="10">IGP synthase glutaminase subunit</fullName>
        <ecNumber evidence="10">3.5.1.2</ecNumber>
    </alternativeName>
    <alternativeName>
        <fullName evidence="10">IGP synthase subunit HisH</fullName>
    </alternativeName>
    <alternativeName>
        <fullName evidence="10">ImGP synthase subunit HisH</fullName>
        <shortName evidence="10">IGPS subunit HisH</shortName>
    </alternativeName>
</protein>
<organism evidence="12 13">
    <name type="scientific">Candidatus Synechococcus calcipolaris G9</name>
    <dbReference type="NCBI Taxonomy" id="1497997"/>
    <lineage>
        <taxon>Bacteria</taxon>
        <taxon>Bacillati</taxon>
        <taxon>Cyanobacteriota</taxon>
        <taxon>Cyanophyceae</taxon>
        <taxon>Synechococcales</taxon>
        <taxon>Synechococcaceae</taxon>
        <taxon>Synechococcus</taxon>
    </lineage>
</organism>
<dbReference type="NCBIfam" id="TIGR01855">
    <property type="entry name" value="IMP_synth_hisH"/>
    <property type="match status" value="1"/>
</dbReference>
<dbReference type="EC" id="4.3.2.10" evidence="10"/>
<dbReference type="PANTHER" id="PTHR42701:SF1">
    <property type="entry name" value="IMIDAZOLE GLYCEROL PHOSPHATE SYNTHASE SUBUNIT HISH"/>
    <property type="match status" value="1"/>
</dbReference>
<sequence length="206" mass="22852">MNIQIINVGLGNVASIQNMLKKLGHPSSLNATPDLENPPNLIILPGVGAYDAGMSLLKKYGWPSYLADLVHQGTTRILGICLGMQLLCEGSEEGSPPGLGLIPGHFKRFAFKDTALKVPHMGWNRVKFQATEHPLIALHTTPCRFYFVHSYYYLSENDHYIIGWCTHGEPFGAAIHHGMITGVQFHPEKSHKFGMQFFQSYLSSVC</sequence>
<feature type="domain" description="Glutamine amidotransferase" evidence="11">
    <location>
        <begin position="5"/>
        <end position="192"/>
    </location>
</feature>
<dbReference type="Gene3D" id="3.40.50.880">
    <property type="match status" value="1"/>
</dbReference>
<evidence type="ECO:0000313" key="13">
    <source>
        <dbReference type="Proteomes" id="UP001154265"/>
    </source>
</evidence>
<feature type="active site" evidence="10">
    <location>
        <position position="186"/>
    </location>
</feature>
<dbReference type="Proteomes" id="UP001154265">
    <property type="component" value="Unassembled WGS sequence"/>
</dbReference>
<accession>A0ABT6EUP7</accession>
<keyword evidence="3 10" id="KW-0028">Amino-acid biosynthesis</keyword>
<keyword evidence="7 10" id="KW-0456">Lyase</keyword>
<comment type="caution">
    <text evidence="12">The sequence shown here is derived from an EMBL/GenBank/DDBJ whole genome shotgun (WGS) entry which is preliminary data.</text>
</comment>
<comment type="pathway">
    <text evidence="1 10">Amino-acid biosynthesis; L-histidine biosynthesis; L-histidine from 5-phospho-alpha-D-ribose 1-diphosphate: step 5/9.</text>
</comment>
<dbReference type="PANTHER" id="PTHR42701">
    <property type="entry name" value="IMIDAZOLE GLYCEROL PHOSPHATE SYNTHASE SUBUNIT HISH"/>
    <property type="match status" value="1"/>
</dbReference>
<comment type="catalytic activity">
    <reaction evidence="9 10">
        <text>L-glutamine + H2O = L-glutamate + NH4(+)</text>
        <dbReference type="Rhea" id="RHEA:15889"/>
        <dbReference type="ChEBI" id="CHEBI:15377"/>
        <dbReference type="ChEBI" id="CHEBI:28938"/>
        <dbReference type="ChEBI" id="CHEBI:29985"/>
        <dbReference type="ChEBI" id="CHEBI:58359"/>
        <dbReference type="EC" id="3.5.1.2"/>
    </reaction>
</comment>
<evidence type="ECO:0000256" key="4">
    <source>
        <dbReference type="ARBA" id="ARBA00022801"/>
    </source>
</evidence>
<evidence type="ECO:0000256" key="7">
    <source>
        <dbReference type="ARBA" id="ARBA00023239"/>
    </source>
</evidence>
<proteinExistence type="inferred from homology"/>
<evidence type="ECO:0000256" key="3">
    <source>
        <dbReference type="ARBA" id="ARBA00022605"/>
    </source>
</evidence>
<reference evidence="12" key="1">
    <citation type="journal article" date="2022" name="Genome Biol. Evol.">
        <title>A New Gene Family Diagnostic for Intracellular Biomineralization of Amorphous Ca Carbonates by Cyanobacteria.</title>
        <authorList>
            <person name="Benzerara K."/>
            <person name="Duprat E."/>
            <person name="Bitard-Feildel T."/>
            <person name="Caumes G."/>
            <person name="Cassier-Chauvat C."/>
            <person name="Chauvat F."/>
            <person name="Dezi M."/>
            <person name="Diop S.I."/>
            <person name="Gaschignard G."/>
            <person name="Gorgen S."/>
            <person name="Gugger M."/>
            <person name="Lopez-Garcia P."/>
            <person name="Millet M."/>
            <person name="Skouri-Panet F."/>
            <person name="Moreira D."/>
            <person name="Callebaut I."/>
        </authorList>
    </citation>
    <scope>NUCLEOTIDE SEQUENCE</scope>
    <source>
        <strain evidence="12">G9</strain>
    </source>
</reference>
<dbReference type="EMBL" id="JAKKUT010000001">
    <property type="protein sequence ID" value="MDG2989579.1"/>
    <property type="molecule type" value="Genomic_DNA"/>
</dbReference>
<comment type="subunit">
    <text evidence="2 10">Heterodimer of HisH and HisF.</text>
</comment>
<dbReference type="InterPro" id="IPR010139">
    <property type="entry name" value="Imidazole-glycPsynth_HisH"/>
</dbReference>
<dbReference type="CDD" id="cd01748">
    <property type="entry name" value="GATase1_IGP_Synthase"/>
    <property type="match status" value="1"/>
</dbReference>
<evidence type="ECO:0000259" key="11">
    <source>
        <dbReference type="Pfam" id="PF00117"/>
    </source>
</evidence>
<evidence type="ECO:0000256" key="1">
    <source>
        <dbReference type="ARBA" id="ARBA00005091"/>
    </source>
</evidence>
<dbReference type="RefSeq" id="WP_277865499.1">
    <property type="nucleotide sequence ID" value="NZ_JAKKUT010000001.1"/>
</dbReference>
<gene>
    <name evidence="10 12" type="primary">hisH</name>
    <name evidence="12" type="ORF">L3556_01330</name>
</gene>
<evidence type="ECO:0000256" key="2">
    <source>
        <dbReference type="ARBA" id="ARBA00011152"/>
    </source>
</evidence>
<dbReference type="Pfam" id="PF00117">
    <property type="entry name" value="GATase"/>
    <property type="match status" value="1"/>
</dbReference>
<keyword evidence="13" id="KW-1185">Reference proteome</keyword>
<feature type="active site" evidence="10">
    <location>
        <position position="188"/>
    </location>
</feature>